<dbReference type="Pfam" id="PF01363">
    <property type="entry name" value="FYVE"/>
    <property type="match status" value="1"/>
</dbReference>
<feature type="coiled-coil region" evidence="5">
    <location>
        <begin position="342"/>
        <end position="474"/>
    </location>
</feature>
<dbReference type="Proteomes" id="UP000024635">
    <property type="component" value="Unassembled WGS sequence"/>
</dbReference>
<dbReference type="Gene3D" id="3.30.40.10">
    <property type="entry name" value="Zinc/RING finger domain, C3HC4 (zinc finger)"/>
    <property type="match status" value="1"/>
</dbReference>
<dbReference type="EMBL" id="JARK01001373">
    <property type="protein sequence ID" value="EYC15305.1"/>
    <property type="molecule type" value="Genomic_DNA"/>
</dbReference>
<proteinExistence type="predicted"/>
<evidence type="ECO:0000256" key="5">
    <source>
        <dbReference type="SAM" id="Coils"/>
    </source>
</evidence>
<dbReference type="GO" id="GO:0005737">
    <property type="term" value="C:cytoplasm"/>
    <property type="evidence" value="ECO:0007669"/>
    <property type="project" value="TreeGrafter"/>
</dbReference>
<dbReference type="InterPro" id="IPR011011">
    <property type="entry name" value="Znf_FYVE_PHD"/>
</dbReference>
<dbReference type="CDD" id="cd17681">
    <property type="entry name" value="RUN_RUFY1_like"/>
    <property type="match status" value="1"/>
</dbReference>
<dbReference type="InterPro" id="IPR000306">
    <property type="entry name" value="Znf_FYVE"/>
</dbReference>
<sequence>MFSSSGFSLVSAFSDDGQRLTRSQKIHRENERTNLLTITRLVLRAFLEHTMADNNRILECDTQQISDLLMMLEKVLWHGFKAPGQKALIVLRSPDAEMWAAIGRIARTDAAMLETVTCVDQIESLLTPISRLRAFLRLAMMQKKLFDFYTVIANSPLLKTYYESWALLRQEEIVQLTGALLGLSVVDCNLVLEHDHLQDQPLSVDLSLYIRIPTVPTDGEDGVIANGTSSLNKEKKLILDQNNYLEERNRQLQCNVDNLKKKLIALESGNETAGVTVDKELVSFKNIDHPESSRPSGSKEKEWEEERERLLGQIVEREDSLRIVQQQLLDTKKINSDLYDKLKLADDKWRRLERDVARIREQYSQESEALKRTISNLEASNAVLQENVHKKKENDETIRAELEKKYGQHAELVGTLQEKQSALAEAESELVVLRRRVNSMEKELKEMPFLKEEIRELQEKYDCVSERAEESERALEELGGHLSESKLRMLELAEELLPLSDAHWAKDSDVTQCTACSDKFSISKRKHHCRSHGKPPLLACYNRSARRHFPNNEANICIPGMKSSEWLRGSVQSILIRGTSKRP</sequence>
<evidence type="ECO:0000313" key="7">
    <source>
        <dbReference type="EMBL" id="EYC15305.1"/>
    </source>
</evidence>
<reference evidence="8" key="1">
    <citation type="journal article" date="2015" name="Nat. Genet.">
        <title>The genome and transcriptome of the zoonotic hookworm Ancylostoma ceylanicum identify infection-specific gene families.</title>
        <authorList>
            <person name="Schwarz E.M."/>
            <person name="Hu Y."/>
            <person name="Antoshechkin I."/>
            <person name="Miller M.M."/>
            <person name="Sternberg P.W."/>
            <person name="Aroian R.V."/>
        </authorList>
    </citation>
    <scope>NUCLEOTIDE SEQUENCE</scope>
    <source>
        <strain evidence="8">HY135</strain>
    </source>
</reference>
<keyword evidence="1" id="KW-0479">Metal-binding</keyword>
<dbReference type="Pfam" id="PF02759">
    <property type="entry name" value="RUN"/>
    <property type="match status" value="1"/>
</dbReference>
<dbReference type="InterPro" id="IPR047335">
    <property type="entry name" value="RUFY1-3"/>
</dbReference>
<dbReference type="GO" id="GO:0008270">
    <property type="term" value="F:zinc ion binding"/>
    <property type="evidence" value="ECO:0007669"/>
    <property type="project" value="UniProtKB-KW"/>
</dbReference>
<dbReference type="STRING" id="53326.A0A016UJC7"/>
<name>A0A016UJC7_9BILA</name>
<evidence type="ECO:0000256" key="1">
    <source>
        <dbReference type="ARBA" id="ARBA00022723"/>
    </source>
</evidence>
<keyword evidence="2" id="KW-0863">Zinc-finger</keyword>
<keyword evidence="3" id="KW-0862">Zinc</keyword>
<evidence type="ECO:0000256" key="2">
    <source>
        <dbReference type="ARBA" id="ARBA00022771"/>
    </source>
</evidence>
<keyword evidence="4 5" id="KW-0175">Coiled coil</keyword>
<dbReference type="Gene3D" id="1.20.58.900">
    <property type="match status" value="1"/>
</dbReference>
<evidence type="ECO:0000313" key="8">
    <source>
        <dbReference type="Proteomes" id="UP000024635"/>
    </source>
</evidence>
<dbReference type="AlphaFoldDB" id="A0A016UJC7"/>
<comment type="caution">
    <text evidence="7">The sequence shown here is derived from an EMBL/GenBank/DDBJ whole genome shotgun (WGS) entry which is preliminary data.</text>
</comment>
<dbReference type="SMART" id="SM00593">
    <property type="entry name" value="RUN"/>
    <property type="match status" value="1"/>
</dbReference>
<feature type="domain" description="RUN" evidence="6">
    <location>
        <begin position="59"/>
        <end position="195"/>
    </location>
</feature>
<dbReference type="SUPFAM" id="SSF140741">
    <property type="entry name" value="RUN domain-like"/>
    <property type="match status" value="1"/>
</dbReference>
<dbReference type="PANTHER" id="PTHR45956:SF6">
    <property type="entry name" value="RUN DOMAIN-CONTAINING PROTEIN"/>
    <property type="match status" value="1"/>
</dbReference>
<organism evidence="7 8">
    <name type="scientific">Ancylostoma ceylanicum</name>
    <dbReference type="NCBI Taxonomy" id="53326"/>
    <lineage>
        <taxon>Eukaryota</taxon>
        <taxon>Metazoa</taxon>
        <taxon>Ecdysozoa</taxon>
        <taxon>Nematoda</taxon>
        <taxon>Chromadorea</taxon>
        <taxon>Rhabditida</taxon>
        <taxon>Rhabditina</taxon>
        <taxon>Rhabditomorpha</taxon>
        <taxon>Strongyloidea</taxon>
        <taxon>Ancylostomatidae</taxon>
        <taxon>Ancylostomatinae</taxon>
        <taxon>Ancylostoma</taxon>
    </lineage>
</organism>
<dbReference type="InterPro" id="IPR004012">
    <property type="entry name" value="Run_dom"/>
</dbReference>
<evidence type="ECO:0000259" key="6">
    <source>
        <dbReference type="PROSITE" id="PS50826"/>
    </source>
</evidence>
<feature type="coiled-coil region" evidence="5">
    <location>
        <begin position="242"/>
        <end position="269"/>
    </location>
</feature>
<protein>
    <recommendedName>
        <fullName evidence="6">RUN domain-containing protein</fullName>
    </recommendedName>
</protein>
<dbReference type="PROSITE" id="PS50826">
    <property type="entry name" value="RUN"/>
    <property type="match status" value="1"/>
</dbReference>
<dbReference type="OrthoDB" id="79871at2759"/>
<dbReference type="PANTHER" id="PTHR45956">
    <property type="entry name" value="RUN AND FYVE DOMAIN-CONTAINING PROTEIN 2-LIKE PROTEIN"/>
    <property type="match status" value="1"/>
</dbReference>
<keyword evidence="8" id="KW-1185">Reference proteome</keyword>
<gene>
    <name evidence="7" type="primary">Acey_s0037.g3445</name>
    <name evidence="7" type="ORF">Y032_0037g3445</name>
</gene>
<accession>A0A016UJC7</accession>
<dbReference type="InterPro" id="IPR037213">
    <property type="entry name" value="Run_dom_sf"/>
</dbReference>
<dbReference type="InterPro" id="IPR013083">
    <property type="entry name" value="Znf_RING/FYVE/PHD"/>
</dbReference>
<dbReference type="SUPFAM" id="SSF57903">
    <property type="entry name" value="FYVE/PHD zinc finger"/>
    <property type="match status" value="1"/>
</dbReference>
<evidence type="ECO:0000256" key="3">
    <source>
        <dbReference type="ARBA" id="ARBA00022833"/>
    </source>
</evidence>
<evidence type="ECO:0000256" key="4">
    <source>
        <dbReference type="ARBA" id="ARBA00023054"/>
    </source>
</evidence>